<proteinExistence type="predicted"/>
<comment type="caution">
    <text evidence="2">The sequence shown here is derived from an EMBL/GenBank/DDBJ whole genome shotgun (WGS) entry which is preliminary data.</text>
</comment>
<reference evidence="2 3" key="1">
    <citation type="submission" date="2016-09" db="EMBL/GenBank/DDBJ databases">
        <title>Phylogenomics of Achromobacter.</title>
        <authorList>
            <person name="Jeukens J."/>
            <person name="Freschi L."/>
            <person name="Vincent A.T."/>
            <person name="Emond-Rheault J.-G."/>
            <person name="Kukavica-Ibrulj I."/>
            <person name="Charette S.J."/>
            <person name="Levesque R.C."/>
        </authorList>
    </citation>
    <scope>NUCLEOTIDE SEQUENCE [LARGE SCALE GENOMIC DNA]</scope>
    <source>
        <strain evidence="2 3">AUS488</strain>
    </source>
</reference>
<dbReference type="RefSeq" id="WP_076413372.1">
    <property type="nucleotide sequence ID" value="NZ_AP028040.1"/>
</dbReference>
<evidence type="ECO:0000313" key="3">
    <source>
        <dbReference type="Proteomes" id="UP000187251"/>
    </source>
</evidence>
<name>A0A1R1JR72_ALCXX</name>
<dbReference type="OrthoDB" id="7202514at2"/>
<feature type="chain" id="PRO_5012458344" description="Multidrug ABC transporter ATPase" evidence="1">
    <location>
        <begin position="23"/>
        <end position="281"/>
    </location>
</feature>
<accession>A0A1R1JR72</accession>
<keyword evidence="1" id="KW-0732">Signal</keyword>
<dbReference type="Proteomes" id="UP000187251">
    <property type="component" value="Unassembled WGS sequence"/>
</dbReference>
<gene>
    <name evidence="2" type="ORF">BIZ92_29815</name>
</gene>
<sequence length="281" mass="30545">MIRHLVLATSLAALLASGAAQAARDACPQAADIVRAAYPRAPGADNEGNIRLGQDNIVLRIADADYGEPFAVTCKAWPARPDLLLAAIPLMQDTPNQDDGHEGDLRILVLDRATLKIRHDLRLEGVMSDDAVRLSDVSFDTARYDVAAGRRAFGLRISRVGASRANPFDETSLRLFDIGPKGLAMVLDGLIVHRSGGEWDTNCAGRFSSRAVTLSMADTVTHEYRDIITSESYESSQAAVVRGDCEEKVVDKGKTPRTLKFDGQRYQVPERLRSLDRDGAG</sequence>
<dbReference type="EMBL" id="MJMN01000022">
    <property type="protein sequence ID" value="OMG83859.1"/>
    <property type="molecule type" value="Genomic_DNA"/>
</dbReference>
<evidence type="ECO:0008006" key="4">
    <source>
        <dbReference type="Google" id="ProtNLM"/>
    </source>
</evidence>
<evidence type="ECO:0000256" key="1">
    <source>
        <dbReference type="SAM" id="SignalP"/>
    </source>
</evidence>
<evidence type="ECO:0000313" key="2">
    <source>
        <dbReference type="EMBL" id="OMG83859.1"/>
    </source>
</evidence>
<organism evidence="2 3">
    <name type="scientific">Alcaligenes xylosoxydans xylosoxydans</name>
    <name type="common">Achromobacter xylosoxidans</name>
    <dbReference type="NCBI Taxonomy" id="85698"/>
    <lineage>
        <taxon>Bacteria</taxon>
        <taxon>Pseudomonadati</taxon>
        <taxon>Pseudomonadota</taxon>
        <taxon>Betaproteobacteria</taxon>
        <taxon>Burkholderiales</taxon>
        <taxon>Alcaligenaceae</taxon>
        <taxon>Achromobacter</taxon>
    </lineage>
</organism>
<feature type="signal peptide" evidence="1">
    <location>
        <begin position="1"/>
        <end position="22"/>
    </location>
</feature>
<dbReference type="AlphaFoldDB" id="A0A1R1JR72"/>
<protein>
    <recommendedName>
        <fullName evidence="4">Multidrug ABC transporter ATPase</fullName>
    </recommendedName>
</protein>